<feature type="transmembrane region" description="Helical" evidence="2">
    <location>
        <begin position="145"/>
        <end position="165"/>
    </location>
</feature>
<name>A0AAW1NYE7_9CHLO</name>
<dbReference type="Proteomes" id="UP001465755">
    <property type="component" value="Unassembled WGS sequence"/>
</dbReference>
<feature type="region of interest" description="Disordered" evidence="1">
    <location>
        <begin position="213"/>
        <end position="242"/>
    </location>
</feature>
<organism evidence="3 4">
    <name type="scientific">Symbiochloris irregularis</name>
    <dbReference type="NCBI Taxonomy" id="706552"/>
    <lineage>
        <taxon>Eukaryota</taxon>
        <taxon>Viridiplantae</taxon>
        <taxon>Chlorophyta</taxon>
        <taxon>core chlorophytes</taxon>
        <taxon>Trebouxiophyceae</taxon>
        <taxon>Trebouxiales</taxon>
        <taxon>Trebouxiaceae</taxon>
        <taxon>Symbiochloris</taxon>
    </lineage>
</organism>
<evidence type="ECO:0008006" key="5">
    <source>
        <dbReference type="Google" id="ProtNLM"/>
    </source>
</evidence>
<feature type="compositionally biased region" description="Polar residues" evidence="1">
    <location>
        <begin position="221"/>
        <end position="233"/>
    </location>
</feature>
<evidence type="ECO:0000256" key="1">
    <source>
        <dbReference type="SAM" id="MobiDB-lite"/>
    </source>
</evidence>
<proteinExistence type="predicted"/>
<protein>
    <recommendedName>
        <fullName evidence="5">Ubiquitin-like domain-containing protein</fullName>
    </recommendedName>
</protein>
<keyword evidence="2" id="KW-0472">Membrane</keyword>
<dbReference type="AlphaFoldDB" id="A0AAW1NYE7"/>
<accession>A0AAW1NYE7</accession>
<reference evidence="3 4" key="1">
    <citation type="journal article" date="2024" name="Nat. Commun.">
        <title>Phylogenomics reveals the evolutionary origins of lichenization in chlorophyte algae.</title>
        <authorList>
            <person name="Puginier C."/>
            <person name="Libourel C."/>
            <person name="Otte J."/>
            <person name="Skaloud P."/>
            <person name="Haon M."/>
            <person name="Grisel S."/>
            <person name="Petersen M."/>
            <person name="Berrin J.G."/>
            <person name="Delaux P.M."/>
            <person name="Dal Grande F."/>
            <person name="Keller J."/>
        </authorList>
    </citation>
    <scope>NUCLEOTIDE SEQUENCE [LARGE SCALE GENOMIC DNA]</scope>
    <source>
        <strain evidence="3 4">SAG 2036</strain>
    </source>
</reference>
<feature type="transmembrane region" description="Helical" evidence="2">
    <location>
        <begin position="115"/>
        <end position="133"/>
    </location>
</feature>
<evidence type="ECO:0000313" key="3">
    <source>
        <dbReference type="EMBL" id="KAK9802818.1"/>
    </source>
</evidence>
<comment type="caution">
    <text evidence="3">The sequence shown here is derived from an EMBL/GenBank/DDBJ whole genome shotgun (WGS) entry which is preliminary data.</text>
</comment>
<dbReference type="EMBL" id="JALJOQ010000066">
    <property type="protein sequence ID" value="KAK9802818.1"/>
    <property type="molecule type" value="Genomic_DNA"/>
</dbReference>
<evidence type="ECO:0000313" key="4">
    <source>
        <dbReference type="Proteomes" id="UP001465755"/>
    </source>
</evidence>
<gene>
    <name evidence="3" type="ORF">WJX73_000762</name>
</gene>
<keyword evidence="4" id="KW-1185">Reference proteome</keyword>
<sequence length="242" mass="26877">MVVIKFVSGCSDLQLPLTRGDKLATFLEQVRRHAGWGSDMRLRFFSSGRELFIHDALGNAAVQGALHCVATNQQPPAVSLEEDAAKEQQHQQRRAYESLAFPQADWIDALDPSTVLAYVLGAILCLSMAYYVWEACTQRADNNYTALLILGGMCVMYVITFFPYLQYGSPGTQEPPQAQDASMQARAPVYLPVFDPRGYPGFEDYQTSMAIPARPRAPVQPGSTQSHAASLSQRSEHMRDQR</sequence>
<keyword evidence="2" id="KW-0812">Transmembrane</keyword>
<keyword evidence="2" id="KW-1133">Transmembrane helix</keyword>
<evidence type="ECO:0000256" key="2">
    <source>
        <dbReference type="SAM" id="Phobius"/>
    </source>
</evidence>